<evidence type="ECO:0000313" key="2">
    <source>
        <dbReference type="Proteomes" id="UP000257109"/>
    </source>
</evidence>
<dbReference type="Proteomes" id="UP000257109">
    <property type="component" value="Unassembled WGS sequence"/>
</dbReference>
<organism evidence="1 2">
    <name type="scientific">Mucuna pruriens</name>
    <name type="common">Velvet bean</name>
    <name type="synonym">Dolichos pruriens</name>
    <dbReference type="NCBI Taxonomy" id="157652"/>
    <lineage>
        <taxon>Eukaryota</taxon>
        <taxon>Viridiplantae</taxon>
        <taxon>Streptophyta</taxon>
        <taxon>Embryophyta</taxon>
        <taxon>Tracheophyta</taxon>
        <taxon>Spermatophyta</taxon>
        <taxon>Magnoliopsida</taxon>
        <taxon>eudicotyledons</taxon>
        <taxon>Gunneridae</taxon>
        <taxon>Pentapetalae</taxon>
        <taxon>rosids</taxon>
        <taxon>fabids</taxon>
        <taxon>Fabales</taxon>
        <taxon>Fabaceae</taxon>
        <taxon>Papilionoideae</taxon>
        <taxon>50 kb inversion clade</taxon>
        <taxon>NPAAA clade</taxon>
        <taxon>indigoferoid/millettioid clade</taxon>
        <taxon>Phaseoleae</taxon>
        <taxon>Mucuna</taxon>
    </lineage>
</organism>
<sequence length="71" mass="8449">MAFTIGNYSDEMMCDMVPMEATHILLVTHDGVTNRFSFEHMRHKVNFKPLYPKKICEDKKMRAKIKEEKKE</sequence>
<evidence type="ECO:0000313" key="1">
    <source>
        <dbReference type="EMBL" id="RDY07139.1"/>
    </source>
</evidence>
<keyword evidence="2" id="KW-1185">Reference proteome</keyword>
<reference evidence="1" key="1">
    <citation type="submission" date="2018-05" db="EMBL/GenBank/DDBJ databases">
        <title>Draft genome of Mucuna pruriens seed.</title>
        <authorList>
            <person name="Nnadi N.E."/>
            <person name="Vos R."/>
            <person name="Hasami M.H."/>
            <person name="Devisetty U.K."/>
            <person name="Aguiy J.C."/>
        </authorList>
    </citation>
    <scope>NUCLEOTIDE SEQUENCE [LARGE SCALE GENOMIC DNA]</scope>
    <source>
        <strain evidence="1">JCA_2017</strain>
    </source>
</reference>
<dbReference type="AlphaFoldDB" id="A0A371HWH5"/>
<feature type="non-terminal residue" evidence="1">
    <location>
        <position position="1"/>
    </location>
</feature>
<gene>
    <name evidence="1" type="ORF">CR513_08790</name>
</gene>
<accession>A0A371HWH5</accession>
<dbReference type="EMBL" id="QJKJ01001541">
    <property type="protein sequence ID" value="RDY07139.1"/>
    <property type="molecule type" value="Genomic_DNA"/>
</dbReference>
<name>A0A371HWH5_MUCPR</name>
<comment type="caution">
    <text evidence="1">The sequence shown here is derived from an EMBL/GenBank/DDBJ whole genome shotgun (WGS) entry which is preliminary data.</text>
</comment>
<proteinExistence type="predicted"/>
<protein>
    <submittedName>
        <fullName evidence="1">Uncharacterized protein</fullName>
    </submittedName>
</protein>
<dbReference type="OrthoDB" id="1747743at2759"/>